<name>A0A9D1RWM0_9FIRM</name>
<dbReference type="GO" id="GO:0008705">
    <property type="term" value="F:methionine synthase activity"/>
    <property type="evidence" value="ECO:0007669"/>
    <property type="project" value="InterPro"/>
</dbReference>
<protein>
    <submittedName>
        <fullName evidence="1">Methionine synthase</fullName>
    </submittedName>
</protein>
<dbReference type="Proteomes" id="UP000824192">
    <property type="component" value="Unassembled WGS sequence"/>
</dbReference>
<comment type="caution">
    <text evidence="1">The sequence shown here is derived from an EMBL/GenBank/DDBJ whole genome shotgun (WGS) entry which is preliminary data.</text>
</comment>
<evidence type="ECO:0000313" key="1">
    <source>
        <dbReference type="EMBL" id="HIW94613.1"/>
    </source>
</evidence>
<dbReference type="EMBL" id="DXGA01000189">
    <property type="protein sequence ID" value="HIW94613.1"/>
    <property type="molecule type" value="Genomic_DNA"/>
</dbReference>
<organism evidence="1 2">
    <name type="scientific">Candidatus Flavonifractor merdipullorum</name>
    <dbReference type="NCBI Taxonomy" id="2838590"/>
    <lineage>
        <taxon>Bacteria</taxon>
        <taxon>Bacillati</taxon>
        <taxon>Bacillota</taxon>
        <taxon>Clostridia</taxon>
        <taxon>Eubacteriales</taxon>
        <taxon>Oscillospiraceae</taxon>
        <taxon>Flavonifractor</taxon>
    </lineage>
</organism>
<sequence length="219" mass="23632">MQLDLDEALRYLGAGSHAPPALRSQVEHIADQLTRSIQPRFLYRVFPLEHHADGFSLTGANLRLTGRTARTMLSQCHQAVLLACTLGPSFDAMLRTWQARDMASAVILDACGSAWVEAGCDQAEAELSARLPGLYLTDRFSPGYGDLSLDLQPALCAALDAGRRLGLSVTDSLLLNPSKSVTAVIGLAHQPQMARVRGCAYCTLRETCALRKGGNHCVL</sequence>
<reference evidence="1" key="1">
    <citation type="journal article" date="2021" name="PeerJ">
        <title>Extensive microbial diversity within the chicken gut microbiome revealed by metagenomics and culture.</title>
        <authorList>
            <person name="Gilroy R."/>
            <person name="Ravi A."/>
            <person name="Getino M."/>
            <person name="Pursley I."/>
            <person name="Horton D.L."/>
            <person name="Alikhan N.F."/>
            <person name="Baker D."/>
            <person name="Gharbi K."/>
            <person name="Hall N."/>
            <person name="Watson M."/>
            <person name="Adriaenssens E.M."/>
            <person name="Foster-Nyarko E."/>
            <person name="Jarju S."/>
            <person name="Secka A."/>
            <person name="Antonio M."/>
            <person name="Oren A."/>
            <person name="Chaudhuri R.R."/>
            <person name="La Ragione R."/>
            <person name="Hildebrand F."/>
            <person name="Pallen M.J."/>
        </authorList>
    </citation>
    <scope>NUCLEOTIDE SEQUENCE</scope>
    <source>
        <strain evidence="1">ChiGjej6B6-1540</strain>
    </source>
</reference>
<evidence type="ECO:0000313" key="2">
    <source>
        <dbReference type="Proteomes" id="UP000824192"/>
    </source>
</evidence>
<reference evidence="1" key="2">
    <citation type="submission" date="2021-04" db="EMBL/GenBank/DDBJ databases">
        <authorList>
            <person name="Gilroy R."/>
        </authorList>
    </citation>
    <scope>NUCLEOTIDE SEQUENCE</scope>
    <source>
        <strain evidence="1">ChiGjej6B6-1540</strain>
    </source>
</reference>
<dbReference type="InterPro" id="IPR037010">
    <property type="entry name" value="VitB12-dep_Met_synth_activ_sf"/>
</dbReference>
<dbReference type="SUPFAM" id="SSF56507">
    <property type="entry name" value="Methionine synthase activation domain-like"/>
    <property type="match status" value="1"/>
</dbReference>
<dbReference type="Gene3D" id="3.40.109.40">
    <property type="match status" value="1"/>
</dbReference>
<gene>
    <name evidence="1" type="ORF">H9868_08780</name>
</gene>
<dbReference type="AlphaFoldDB" id="A0A9D1RWM0"/>
<proteinExistence type="predicted"/>
<accession>A0A9D1RWM0</accession>